<dbReference type="InterPro" id="IPR029510">
    <property type="entry name" value="Ald_DH_CS_GLU"/>
</dbReference>
<evidence type="ECO:0000256" key="5">
    <source>
        <dbReference type="PIRSR" id="PIRSR036492-1"/>
    </source>
</evidence>
<gene>
    <name evidence="9" type="ORF">DRF65_11010</name>
</gene>
<evidence type="ECO:0000256" key="1">
    <source>
        <dbReference type="ARBA" id="ARBA00009986"/>
    </source>
</evidence>
<evidence type="ECO:0000256" key="7">
    <source>
        <dbReference type="RuleBase" id="RU003345"/>
    </source>
</evidence>
<reference evidence="10" key="1">
    <citation type="submission" date="2018-06" db="EMBL/GenBank/DDBJ databases">
        <authorList>
            <person name="Lum Nde A."/>
            <person name="Hugo C."/>
        </authorList>
    </citation>
    <scope>NUCLEOTIDE SEQUENCE [LARGE SCALE GENOMIC DNA]</scope>
    <source>
        <strain evidence="10">1_F178</strain>
    </source>
</reference>
<dbReference type="PIRSF" id="PIRSF036492">
    <property type="entry name" value="ALDH"/>
    <property type="match status" value="1"/>
</dbReference>
<dbReference type="PANTHER" id="PTHR43570:SF16">
    <property type="entry name" value="ALDEHYDE DEHYDROGENASE TYPE III, ISOFORM Q"/>
    <property type="match status" value="1"/>
</dbReference>
<dbReference type="Gene3D" id="3.40.605.10">
    <property type="entry name" value="Aldehyde Dehydrogenase, Chain A, domain 1"/>
    <property type="match status" value="1"/>
</dbReference>
<dbReference type="GO" id="GO:0006081">
    <property type="term" value="P:aldehyde metabolic process"/>
    <property type="evidence" value="ECO:0007669"/>
    <property type="project" value="InterPro"/>
</dbReference>
<dbReference type="GO" id="GO:0005737">
    <property type="term" value="C:cytoplasm"/>
    <property type="evidence" value="ECO:0007669"/>
    <property type="project" value="TreeGrafter"/>
</dbReference>
<feature type="active site" evidence="5 6">
    <location>
        <position position="212"/>
    </location>
</feature>
<dbReference type="PROSITE" id="PS00687">
    <property type="entry name" value="ALDEHYDE_DEHYDR_GLU"/>
    <property type="match status" value="1"/>
</dbReference>
<dbReference type="FunFam" id="3.40.309.10:FF:000003">
    <property type="entry name" value="Aldehyde dehydrogenase"/>
    <property type="match status" value="1"/>
</dbReference>
<proteinExistence type="inferred from homology"/>
<evidence type="ECO:0000256" key="2">
    <source>
        <dbReference type="ARBA" id="ARBA00023002"/>
    </source>
</evidence>
<dbReference type="Gene3D" id="3.40.309.10">
    <property type="entry name" value="Aldehyde Dehydrogenase, Chain A, domain 2"/>
    <property type="match status" value="1"/>
</dbReference>
<dbReference type="RefSeq" id="WP_115970808.1">
    <property type="nucleotide sequence ID" value="NZ_QNVT01000009.1"/>
</dbReference>
<evidence type="ECO:0000313" key="9">
    <source>
        <dbReference type="EMBL" id="REC62236.1"/>
    </source>
</evidence>
<dbReference type="PANTHER" id="PTHR43570">
    <property type="entry name" value="ALDEHYDE DEHYDROGENASE"/>
    <property type="match status" value="1"/>
</dbReference>
<evidence type="ECO:0000259" key="8">
    <source>
        <dbReference type="Pfam" id="PF00171"/>
    </source>
</evidence>
<comment type="caution">
    <text evidence="9">The sequence shown here is derived from an EMBL/GenBank/DDBJ whole genome shotgun (WGS) entry which is preliminary data.</text>
</comment>
<comment type="similarity">
    <text evidence="1 4 7">Belongs to the aldehyde dehydrogenase family.</text>
</comment>
<dbReference type="InterPro" id="IPR015590">
    <property type="entry name" value="Aldehyde_DH_dom"/>
</dbReference>
<dbReference type="EMBL" id="QNVT01000009">
    <property type="protein sequence ID" value="REC62236.1"/>
    <property type="molecule type" value="Genomic_DNA"/>
</dbReference>
<evidence type="ECO:0000256" key="6">
    <source>
        <dbReference type="PROSITE-ProRule" id="PRU10007"/>
    </source>
</evidence>
<feature type="domain" description="Aldehyde dehydrogenase" evidence="8">
    <location>
        <begin position="2"/>
        <end position="429"/>
    </location>
</feature>
<dbReference type="InterPro" id="IPR016162">
    <property type="entry name" value="Ald_DH_N"/>
</dbReference>
<evidence type="ECO:0000313" key="10">
    <source>
        <dbReference type="Proteomes" id="UP000256686"/>
    </source>
</evidence>
<dbReference type="InterPro" id="IPR016161">
    <property type="entry name" value="Ald_DH/histidinol_DH"/>
</dbReference>
<dbReference type="InterPro" id="IPR016163">
    <property type="entry name" value="Ald_DH_C"/>
</dbReference>
<keyword evidence="3" id="KW-0520">NAD</keyword>
<evidence type="ECO:0000256" key="3">
    <source>
        <dbReference type="ARBA" id="ARBA00023027"/>
    </source>
</evidence>
<sequence>MDQAQIKNLLDNQRAFFLSGKTLEIDFRLEQLEKLRDSFIKYEPKILEAVKKDMGRNDMETYLIELNWVLDELNNTIKNLKDWAKDEHVNTPAVFTGNDSIIKPEPLGTVFILSAWNFANWQIFGPLLGAIAAGNTAVVKPSSDSPACGEVINEIVETTFSPDYVKCILGDVELVNRVLEERFDLIFFTGSPRVGKIIQAAASKNLTPTILELGGKSPAIIDETADLEHAAKSVVRTKLFNTGQICVTVDHVYVHSSIKDKFIELSKKYMVEFYGEDASQSEDYGFIINQRNYERLLGLMNTSGTLIFGGQSDASTRYISPTILDQVTEETPIMQEEIFGPIMPVLTFESIDELVALQKTKEKPLALYLFSNDKKRQDLVLAHTSAGGVTINDCMIHAASRYLPFGGVGNSGMGNYVGHASFKAFTHFKPIMIANRNKLVDDSLNYPPYAGKLEKLKRIAENVG</sequence>
<dbReference type="AlphaFoldDB" id="A0A3D9C9H5"/>
<dbReference type="SUPFAM" id="SSF53720">
    <property type="entry name" value="ALDH-like"/>
    <property type="match status" value="1"/>
</dbReference>
<organism evidence="9 10">
    <name type="scientific">Chryseobacterium pennae</name>
    <dbReference type="NCBI Taxonomy" id="2258962"/>
    <lineage>
        <taxon>Bacteria</taxon>
        <taxon>Pseudomonadati</taxon>
        <taxon>Bacteroidota</taxon>
        <taxon>Flavobacteriia</taxon>
        <taxon>Flavobacteriales</taxon>
        <taxon>Weeksellaceae</taxon>
        <taxon>Chryseobacterium group</taxon>
        <taxon>Chryseobacterium</taxon>
    </lineage>
</organism>
<dbReference type="FunFam" id="3.40.605.10:FF:000004">
    <property type="entry name" value="Aldehyde dehydrogenase"/>
    <property type="match status" value="1"/>
</dbReference>
<protein>
    <recommendedName>
        <fullName evidence="4">Aldehyde dehydrogenase</fullName>
    </recommendedName>
</protein>
<dbReference type="Pfam" id="PF00171">
    <property type="entry name" value="Aldedh"/>
    <property type="match status" value="1"/>
</dbReference>
<name>A0A3D9C9H5_9FLAO</name>
<keyword evidence="10" id="KW-1185">Reference proteome</keyword>
<dbReference type="Proteomes" id="UP000256686">
    <property type="component" value="Unassembled WGS sequence"/>
</dbReference>
<keyword evidence="2 4" id="KW-0560">Oxidoreductase</keyword>
<feature type="active site" evidence="5">
    <location>
        <position position="246"/>
    </location>
</feature>
<accession>A0A3D9C9H5</accession>
<evidence type="ECO:0000256" key="4">
    <source>
        <dbReference type="PIRNR" id="PIRNR036492"/>
    </source>
</evidence>
<dbReference type="InterPro" id="IPR012394">
    <property type="entry name" value="Aldehyde_DH_NAD(P)"/>
</dbReference>
<dbReference type="GO" id="GO:0004029">
    <property type="term" value="F:aldehyde dehydrogenase (NAD+) activity"/>
    <property type="evidence" value="ECO:0007669"/>
    <property type="project" value="TreeGrafter"/>
</dbReference>